<accession>A0A8X6Q8U2</accession>
<evidence type="ECO:0000313" key="1">
    <source>
        <dbReference type="EMBL" id="GFU02065.1"/>
    </source>
</evidence>
<protein>
    <submittedName>
        <fullName evidence="1">Uncharacterized protein</fullName>
    </submittedName>
</protein>
<name>A0A8X6Q8U2_NEPPI</name>
<comment type="caution">
    <text evidence="1">The sequence shown here is derived from an EMBL/GenBank/DDBJ whole genome shotgun (WGS) entry which is preliminary data.</text>
</comment>
<dbReference type="AlphaFoldDB" id="A0A8X6Q8U2"/>
<dbReference type="Proteomes" id="UP000887013">
    <property type="component" value="Unassembled WGS sequence"/>
</dbReference>
<sequence length="124" mass="13803">MFNSKKAVLLPDTKQSVSILRGAFKVPTFWEEDSGLRVLCPITLAYNVPRSRFLVPSTMALVPFSSSCAIGHDILSVTDSIMSFHRPFEASFYVSRRNLHGDRFSIVLSPDAIATCGRCFRSVD</sequence>
<keyword evidence="2" id="KW-1185">Reference proteome</keyword>
<gene>
    <name evidence="1" type="ORF">NPIL_446811</name>
</gene>
<organism evidence="1 2">
    <name type="scientific">Nephila pilipes</name>
    <name type="common">Giant wood spider</name>
    <name type="synonym">Nephila maculata</name>
    <dbReference type="NCBI Taxonomy" id="299642"/>
    <lineage>
        <taxon>Eukaryota</taxon>
        <taxon>Metazoa</taxon>
        <taxon>Ecdysozoa</taxon>
        <taxon>Arthropoda</taxon>
        <taxon>Chelicerata</taxon>
        <taxon>Arachnida</taxon>
        <taxon>Araneae</taxon>
        <taxon>Araneomorphae</taxon>
        <taxon>Entelegynae</taxon>
        <taxon>Araneoidea</taxon>
        <taxon>Nephilidae</taxon>
        <taxon>Nephila</taxon>
    </lineage>
</organism>
<proteinExistence type="predicted"/>
<evidence type="ECO:0000313" key="2">
    <source>
        <dbReference type="Proteomes" id="UP000887013"/>
    </source>
</evidence>
<reference evidence="1" key="1">
    <citation type="submission" date="2020-08" db="EMBL/GenBank/DDBJ databases">
        <title>Multicomponent nature underlies the extraordinary mechanical properties of spider dragline silk.</title>
        <authorList>
            <person name="Kono N."/>
            <person name="Nakamura H."/>
            <person name="Mori M."/>
            <person name="Yoshida Y."/>
            <person name="Ohtoshi R."/>
            <person name="Malay A.D."/>
            <person name="Moran D.A.P."/>
            <person name="Tomita M."/>
            <person name="Numata K."/>
            <person name="Arakawa K."/>
        </authorList>
    </citation>
    <scope>NUCLEOTIDE SEQUENCE</scope>
</reference>
<dbReference type="EMBL" id="BMAW01076552">
    <property type="protein sequence ID" value="GFU02065.1"/>
    <property type="molecule type" value="Genomic_DNA"/>
</dbReference>